<dbReference type="GeneID" id="28248680"/>
<gene>
    <name evidence="2" type="ORF">K529_002570</name>
</gene>
<sequence length="71" mass="7482">MAFAGLLLGMVAGLITASIGYIALDLSILICLLIYSFVGALSTLSVTLLAHFLHNRSSEWESNSSHETAVG</sequence>
<evidence type="ECO:0000256" key="1">
    <source>
        <dbReference type="SAM" id="Phobius"/>
    </source>
</evidence>
<keyword evidence="1" id="KW-0472">Membrane</keyword>
<proteinExistence type="predicted"/>
<reference evidence="2 3" key="1">
    <citation type="journal article" date="2016" name="ISME J.">
        <title>Global occurrence and heterogeneity of the Roseobacter-clade species Ruegeria mobilis.</title>
        <authorList>
            <person name="Sonnenschein E."/>
            <person name="Gram L."/>
        </authorList>
    </citation>
    <scope>NUCLEOTIDE SEQUENCE [LARGE SCALE GENOMIC DNA]</scope>
    <source>
        <strain evidence="2 3">F1926</strain>
    </source>
</reference>
<organism evidence="2 3">
    <name type="scientific">Tritonibacter mobilis F1926</name>
    <dbReference type="NCBI Taxonomy" id="1265309"/>
    <lineage>
        <taxon>Bacteria</taxon>
        <taxon>Pseudomonadati</taxon>
        <taxon>Pseudomonadota</taxon>
        <taxon>Alphaproteobacteria</taxon>
        <taxon>Rhodobacterales</taxon>
        <taxon>Paracoccaceae</taxon>
        <taxon>Tritonibacter</taxon>
    </lineage>
</organism>
<dbReference type="EMBL" id="CP015230">
    <property type="protein sequence ID" value="ANP39640.1"/>
    <property type="molecule type" value="Genomic_DNA"/>
</dbReference>
<name>A0A1B0ZZ79_9RHOB</name>
<evidence type="ECO:0000313" key="2">
    <source>
        <dbReference type="EMBL" id="ANP39640.1"/>
    </source>
</evidence>
<dbReference type="KEGG" id="rmb:K529_002570"/>
<dbReference type="RefSeq" id="WP_005622033.1">
    <property type="nucleotide sequence ID" value="NZ_CP015230.1"/>
</dbReference>
<evidence type="ECO:0000313" key="3">
    <source>
        <dbReference type="Proteomes" id="UP000013243"/>
    </source>
</evidence>
<keyword evidence="1" id="KW-1133">Transmembrane helix</keyword>
<protein>
    <submittedName>
        <fullName evidence="2">Uncharacterized protein</fullName>
    </submittedName>
</protein>
<accession>A0A1B0ZZ79</accession>
<dbReference type="Proteomes" id="UP000013243">
    <property type="component" value="Chromosome"/>
</dbReference>
<feature type="transmembrane region" description="Helical" evidence="1">
    <location>
        <begin position="27"/>
        <end position="53"/>
    </location>
</feature>
<dbReference type="AlphaFoldDB" id="A0A1B0ZZ79"/>
<dbReference type="STRING" id="1265309.K529_002570"/>
<keyword evidence="1" id="KW-0812">Transmembrane</keyword>